<gene>
    <name evidence="1" type="ORF">B4102_2042</name>
    <name evidence="2" type="ORF">JGZ69_06400</name>
</gene>
<sequence>MSLSKKAKWSIIIVLFIIFVSFSVYRYQQVNRPFKNYSVVEKVEQSGKHFTVRDLSYKLGKPTLKENKNEIFYEIPLSIDNKTSEMQKLGVENFHIRSNFTNNMLDRERFLSNPINKDFPWEGVAANSSEQLVLIFSMQKEWGINPNTKADFFFLEYIGDKVIKHKFPINY</sequence>
<reference evidence="1 3" key="1">
    <citation type="submission" date="2016-01" db="EMBL/GenBank/DDBJ databases">
        <title>Genome Sequences of Twelve Sporeforming Bacillus Species Isolated from Foods.</title>
        <authorList>
            <person name="Berendsen E.M."/>
            <person name="Wells-Bennik M.H."/>
            <person name="Krawcyk A.O."/>
            <person name="De Jong A."/>
            <person name="Holsappel S."/>
            <person name="Eijlander R.T."/>
            <person name="Kuipers O.P."/>
        </authorList>
    </citation>
    <scope>NUCLEOTIDE SEQUENCE [LARGE SCALE GENOMIC DNA]</scope>
    <source>
        <strain evidence="1 3">B4102</strain>
    </source>
</reference>
<reference evidence="2 4" key="2">
    <citation type="submission" date="2020-12" db="EMBL/GenBank/DDBJ databases">
        <title>Taxonomic evaluation of the Bacillus sporothermodurans group of bacteria based on whole genome sequences.</title>
        <authorList>
            <person name="Fiedler G."/>
            <person name="Herbstmann A.-D."/>
            <person name="Doll E."/>
            <person name="Wenning M."/>
            <person name="Brinks E."/>
            <person name="Kabisch J."/>
            <person name="Breitenwieser F."/>
            <person name="Lappann M."/>
            <person name="Boehnlein C."/>
            <person name="Franz C."/>
        </authorList>
    </citation>
    <scope>NUCLEOTIDE SEQUENCE [LARGE SCALE GENOMIC DNA]</scope>
    <source>
        <strain evidence="2 4">DSM 10599</strain>
    </source>
</reference>
<evidence type="ECO:0000313" key="2">
    <source>
        <dbReference type="EMBL" id="QQX26472.1"/>
    </source>
</evidence>
<dbReference type="KEGG" id="hspo:JGZ69_06400"/>
<evidence type="ECO:0000313" key="4">
    <source>
        <dbReference type="Proteomes" id="UP000595512"/>
    </source>
</evidence>
<dbReference type="EMBL" id="CP066701">
    <property type="protein sequence ID" value="QQX26472.1"/>
    <property type="molecule type" value="Genomic_DNA"/>
</dbReference>
<dbReference type="PATRIC" id="fig|46224.3.peg.512"/>
<dbReference type="Proteomes" id="UP000075666">
    <property type="component" value="Unassembled WGS sequence"/>
</dbReference>
<dbReference type="AlphaFoldDB" id="A0A150KL11"/>
<protein>
    <submittedName>
        <fullName evidence="1">Uncharacterized protein</fullName>
    </submittedName>
</protein>
<organism evidence="1 3">
    <name type="scientific">Heyndrickxia sporothermodurans</name>
    <dbReference type="NCBI Taxonomy" id="46224"/>
    <lineage>
        <taxon>Bacteria</taxon>
        <taxon>Bacillati</taxon>
        <taxon>Bacillota</taxon>
        <taxon>Bacilli</taxon>
        <taxon>Bacillales</taxon>
        <taxon>Bacillaceae</taxon>
        <taxon>Heyndrickxia</taxon>
    </lineage>
</organism>
<dbReference type="RefSeq" id="WP_066235172.1">
    <property type="nucleotide sequence ID" value="NZ_CP066701.1"/>
</dbReference>
<evidence type="ECO:0000313" key="3">
    <source>
        <dbReference type="Proteomes" id="UP000075666"/>
    </source>
</evidence>
<dbReference type="STRING" id="46224.B4102_2042"/>
<dbReference type="Proteomes" id="UP000595512">
    <property type="component" value="Chromosome"/>
</dbReference>
<evidence type="ECO:0000313" key="1">
    <source>
        <dbReference type="EMBL" id="KYC92932.1"/>
    </source>
</evidence>
<name>A0A150KL11_9BACI</name>
<dbReference type="EMBL" id="LQYN01000107">
    <property type="protein sequence ID" value="KYC92932.1"/>
    <property type="molecule type" value="Genomic_DNA"/>
</dbReference>
<keyword evidence="3" id="KW-1185">Reference proteome</keyword>
<proteinExistence type="predicted"/>
<accession>A0A150KL11</accession>